<dbReference type="EMBL" id="LCCZ01000006">
    <property type="protein sequence ID" value="KKS44451.1"/>
    <property type="molecule type" value="Genomic_DNA"/>
</dbReference>
<name>A0A0G1BDK9_9BACT</name>
<gene>
    <name evidence="2" type="ORF">UV05_C0006G0015</name>
</gene>
<organism evidence="2 3">
    <name type="scientific">candidate division CPR1 bacterium GW2011_GWA2_42_17</name>
    <dbReference type="NCBI Taxonomy" id="1618341"/>
    <lineage>
        <taxon>Bacteria</taxon>
        <taxon>candidate division CPR1</taxon>
    </lineage>
</organism>
<keyword evidence="1" id="KW-0472">Membrane</keyword>
<sequence>MKKFLSNPYGAQFSALLIGAVTYFVTFFFTRDTKTAVVIAASAAVLAAVFAMLAAVFAAVFAVLSVLAAFVIVCDSDSKYNTIDKFYIYLGYFVSFLAMPILAYWLVTLAITIK</sequence>
<keyword evidence="1" id="KW-1133">Transmembrane helix</keyword>
<proteinExistence type="predicted"/>
<dbReference type="AlphaFoldDB" id="A0A0G1BDK9"/>
<feature type="transmembrane region" description="Helical" evidence="1">
    <location>
        <begin position="86"/>
        <end position="107"/>
    </location>
</feature>
<evidence type="ECO:0000313" key="2">
    <source>
        <dbReference type="EMBL" id="KKS44451.1"/>
    </source>
</evidence>
<accession>A0A0G1BDK9</accession>
<dbReference type="Proteomes" id="UP000034875">
    <property type="component" value="Unassembled WGS sequence"/>
</dbReference>
<feature type="transmembrane region" description="Helical" evidence="1">
    <location>
        <begin position="41"/>
        <end position="74"/>
    </location>
</feature>
<reference evidence="2 3" key="1">
    <citation type="journal article" date="2015" name="Nature">
        <title>rRNA introns, odd ribosomes, and small enigmatic genomes across a large radiation of phyla.</title>
        <authorList>
            <person name="Brown C.T."/>
            <person name="Hug L.A."/>
            <person name="Thomas B.C."/>
            <person name="Sharon I."/>
            <person name="Castelle C.J."/>
            <person name="Singh A."/>
            <person name="Wilkins M.J."/>
            <person name="Williams K.H."/>
            <person name="Banfield J.F."/>
        </authorList>
    </citation>
    <scope>NUCLEOTIDE SEQUENCE [LARGE SCALE GENOMIC DNA]</scope>
</reference>
<feature type="transmembrane region" description="Helical" evidence="1">
    <location>
        <begin position="9"/>
        <end position="29"/>
    </location>
</feature>
<evidence type="ECO:0000313" key="3">
    <source>
        <dbReference type="Proteomes" id="UP000034875"/>
    </source>
</evidence>
<comment type="caution">
    <text evidence="2">The sequence shown here is derived from an EMBL/GenBank/DDBJ whole genome shotgun (WGS) entry which is preliminary data.</text>
</comment>
<evidence type="ECO:0000256" key="1">
    <source>
        <dbReference type="SAM" id="Phobius"/>
    </source>
</evidence>
<keyword evidence="1" id="KW-0812">Transmembrane</keyword>
<protein>
    <submittedName>
        <fullName evidence="2">Uncharacterized protein</fullName>
    </submittedName>
</protein>